<reference evidence="1" key="1">
    <citation type="submission" date="2021-03" db="EMBL/GenBank/DDBJ databases">
        <authorList>
            <person name="Tran Van P."/>
        </authorList>
    </citation>
    <scope>NUCLEOTIDE SEQUENCE</scope>
</reference>
<dbReference type="PANTHER" id="PTHR31859:SF9">
    <property type="entry name" value="TETRATRICOPEPTIDE REPEAT PROTEIN 39B"/>
    <property type="match status" value="1"/>
</dbReference>
<dbReference type="InterPro" id="IPR019412">
    <property type="entry name" value="IML2/TPR_39"/>
</dbReference>
<name>A0ABN7NII0_TIMPD</name>
<comment type="caution">
    <text evidence="1">The sequence shown here is derived from an EMBL/GenBank/DDBJ whole genome shotgun (WGS) entry which is preliminary data.</text>
</comment>
<proteinExistence type="predicted"/>
<gene>
    <name evidence="1" type="ORF">TPAB3V08_LOCUS2686</name>
</gene>
<dbReference type="EMBL" id="CAJPIN010002781">
    <property type="protein sequence ID" value="CAG2055686.1"/>
    <property type="molecule type" value="Genomic_DNA"/>
</dbReference>
<organism evidence="1 2">
    <name type="scientific">Timema podura</name>
    <name type="common">Walking stick</name>
    <dbReference type="NCBI Taxonomy" id="61482"/>
    <lineage>
        <taxon>Eukaryota</taxon>
        <taxon>Metazoa</taxon>
        <taxon>Ecdysozoa</taxon>
        <taxon>Arthropoda</taxon>
        <taxon>Hexapoda</taxon>
        <taxon>Insecta</taxon>
        <taxon>Pterygota</taxon>
        <taxon>Neoptera</taxon>
        <taxon>Polyneoptera</taxon>
        <taxon>Phasmatodea</taxon>
        <taxon>Timematodea</taxon>
        <taxon>Timematoidea</taxon>
        <taxon>Timematidae</taxon>
        <taxon>Timema</taxon>
    </lineage>
</organism>
<evidence type="ECO:0000313" key="1">
    <source>
        <dbReference type="EMBL" id="CAG2055686.1"/>
    </source>
</evidence>
<evidence type="ECO:0008006" key="3">
    <source>
        <dbReference type="Google" id="ProtNLM"/>
    </source>
</evidence>
<dbReference type="Proteomes" id="UP001153148">
    <property type="component" value="Unassembled WGS sequence"/>
</dbReference>
<dbReference type="Pfam" id="PF10300">
    <property type="entry name" value="Iml2-TPR_39"/>
    <property type="match status" value="1"/>
</dbReference>
<dbReference type="PANTHER" id="PTHR31859">
    <property type="entry name" value="TETRATRICOPEPTIDE REPEAT PROTEIN 39 FAMILY MEMBER"/>
    <property type="match status" value="1"/>
</dbReference>
<evidence type="ECO:0000313" key="2">
    <source>
        <dbReference type="Proteomes" id="UP001153148"/>
    </source>
</evidence>
<accession>A0ABN7NII0</accession>
<dbReference type="SUPFAM" id="SSF48452">
    <property type="entry name" value="TPR-like"/>
    <property type="match status" value="1"/>
</dbReference>
<dbReference type="InterPro" id="IPR011990">
    <property type="entry name" value="TPR-like_helical_dom_sf"/>
</dbReference>
<sequence>MLTFIEDETLVSFIKAGLKIRMCYNSYKECMTILNSRRWQNENHKVHFESGVRMGIGAFNLMISLLPARAIRLLEFIGFSGSKQVGLKELETGYKLNRSIRQILCVMTLLSYHLIVVHILSHMEGNLEFCDEILRSQLQMYPDGVWFLFFKGRLEFMKGNIEDSINWYVRSWKSQDMWPQFHHLCFWELMWTNSVKCEWREASTYASRLLEESRWSRTIYSYQRAAFLSMLGDDIEEEEKTEIGNLMRNSSKWKQRIAGKSLPMEKFAIKKASRFFSQGNYLLLPALELLYVWNLFKVLGKKKQLVYNVYKIIEKALLDLNEQEEKTEYDADNRGLVLLLKGVSLRHMHSPLQAEECLKTVISLEKKLKEDNYLVPYALVELAFIYKEQGNVSKASQILEEAKKNYTGYSLESRLHFKIHSFQAELDEEKKLVSGEAISSV</sequence>
<keyword evidence="2" id="KW-1185">Reference proteome</keyword>
<protein>
    <recommendedName>
        <fullName evidence="3">Tetratricopeptide repeat protein 39B</fullName>
    </recommendedName>
</protein>
<dbReference type="Gene3D" id="1.25.40.10">
    <property type="entry name" value="Tetratricopeptide repeat domain"/>
    <property type="match status" value="1"/>
</dbReference>